<name>A0A812JV37_SYMPI</name>
<dbReference type="InterPro" id="IPR036770">
    <property type="entry name" value="Ankyrin_rpt-contain_sf"/>
</dbReference>
<proteinExistence type="predicted"/>
<dbReference type="OrthoDB" id="415818at2759"/>
<dbReference type="Proteomes" id="UP000649617">
    <property type="component" value="Unassembled WGS sequence"/>
</dbReference>
<accession>A0A812JV37</accession>
<evidence type="ECO:0000313" key="2">
    <source>
        <dbReference type="Proteomes" id="UP000649617"/>
    </source>
</evidence>
<dbReference type="SUPFAM" id="SSF48403">
    <property type="entry name" value="Ankyrin repeat"/>
    <property type="match status" value="1"/>
</dbReference>
<reference evidence="1" key="1">
    <citation type="submission" date="2021-02" db="EMBL/GenBank/DDBJ databases">
        <authorList>
            <person name="Dougan E. K."/>
            <person name="Rhodes N."/>
            <person name="Thang M."/>
            <person name="Chan C."/>
        </authorList>
    </citation>
    <scope>NUCLEOTIDE SEQUENCE</scope>
</reference>
<comment type="caution">
    <text evidence="1">The sequence shown here is derived from an EMBL/GenBank/DDBJ whole genome shotgun (WGS) entry which is preliminary data.</text>
</comment>
<dbReference type="AlphaFoldDB" id="A0A812JV37"/>
<keyword evidence="2" id="KW-1185">Reference proteome</keyword>
<evidence type="ECO:0000313" key="1">
    <source>
        <dbReference type="EMBL" id="CAE7214342.1"/>
    </source>
</evidence>
<organism evidence="1 2">
    <name type="scientific">Symbiodinium pilosum</name>
    <name type="common">Dinoflagellate</name>
    <dbReference type="NCBI Taxonomy" id="2952"/>
    <lineage>
        <taxon>Eukaryota</taxon>
        <taxon>Sar</taxon>
        <taxon>Alveolata</taxon>
        <taxon>Dinophyceae</taxon>
        <taxon>Suessiales</taxon>
        <taxon>Symbiodiniaceae</taxon>
        <taxon>Symbiodinium</taxon>
    </lineage>
</organism>
<gene>
    <name evidence="1" type="primary">ANKHD1</name>
    <name evidence="1" type="ORF">SPIL2461_LOCUS2493</name>
</gene>
<sequence>MYTVPVEAFLEMTQVQPHEVLKAKGLIVEYEPSLGQAAFASHQWVGHGHPDPEFEQMQVLQDVFKDLLSKDCWISVEPMTSMLAPTVKPFSSKGMRSRPLSLWYDYFSVPQSREKAGEQRQAIDCIPVYVAKCHFFFALCPIIESPDQSKVFSPRAWGERGWCRLEKVCRQLRSGDGSWVMIKGRKHLEVMPYVTPSGAHVSVGEGTFTDPKDREQLGPVLKAALTAKLVSYMRAGDVEAFRALLNLQAFFMRGMNVQPAADLVPGMTLGADALPEWLLADSFLFQNGFQDLQEVDGMGWTPLSYAALGGNPATVQALLDKREL</sequence>
<dbReference type="EMBL" id="CAJNIZ010002773">
    <property type="protein sequence ID" value="CAE7214342.1"/>
    <property type="molecule type" value="Genomic_DNA"/>
</dbReference>
<protein>
    <submittedName>
        <fullName evidence="1">ANKHD1 protein</fullName>
    </submittedName>
</protein>
<dbReference type="Gene3D" id="1.25.40.20">
    <property type="entry name" value="Ankyrin repeat-containing domain"/>
    <property type="match status" value="1"/>
</dbReference>